<reference evidence="3" key="1">
    <citation type="journal article" date="2020" name="Stud. Mycol.">
        <title>101 Dothideomycetes genomes: a test case for predicting lifestyles and emergence of pathogens.</title>
        <authorList>
            <person name="Haridas S."/>
            <person name="Albert R."/>
            <person name="Binder M."/>
            <person name="Bloem J."/>
            <person name="Labutti K."/>
            <person name="Salamov A."/>
            <person name="Andreopoulos B."/>
            <person name="Baker S."/>
            <person name="Barry K."/>
            <person name="Bills G."/>
            <person name="Bluhm B."/>
            <person name="Cannon C."/>
            <person name="Castanera R."/>
            <person name="Culley D."/>
            <person name="Daum C."/>
            <person name="Ezra D."/>
            <person name="Gonzalez J."/>
            <person name="Henrissat B."/>
            <person name="Kuo A."/>
            <person name="Liang C."/>
            <person name="Lipzen A."/>
            <person name="Lutzoni F."/>
            <person name="Magnuson J."/>
            <person name="Mondo S."/>
            <person name="Nolan M."/>
            <person name="Ohm R."/>
            <person name="Pangilinan J."/>
            <person name="Park H.-J."/>
            <person name="Ramirez L."/>
            <person name="Alfaro M."/>
            <person name="Sun H."/>
            <person name="Tritt A."/>
            <person name="Yoshinaga Y."/>
            <person name="Zwiers L.-H."/>
            <person name="Turgeon B."/>
            <person name="Goodwin S."/>
            <person name="Spatafora J."/>
            <person name="Crous P."/>
            <person name="Grigoriev I."/>
        </authorList>
    </citation>
    <scope>NUCLEOTIDE SEQUENCE</scope>
    <source>
        <strain evidence="3">CBS 119925</strain>
    </source>
</reference>
<dbReference type="PANTHER" id="PTHR47667">
    <property type="entry name" value="REGULATOR OF TY1 TRANSPOSITION PROTEIN 107"/>
    <property type="match status" value="1"/>
</dbReference>
<feature type="domain" description="BRCT" evidence="2">
    <location>
        <begin position="110"/>
        <end position="202"/>
    </location>
</feature>
<feature type="region of interest" description="Disordered" evidence="1">
    <location>
        <begin position="226"/>
        <end position="248"/>
    </location>
</feature>
<evidence type="ECO:0000313" key="3">
    <source>
        <dbReference type="EMBL" id="KAF2745221.1"/>
    </source>
</evidence>
<proteinExistence type="predicted"/>
<feature type="compositionally biased region" description="Basic and acidic residues" evidence="1">
    <location>
        <begin position="470"/>
        <end position="479"/>
    </location>
</feature>
<evidence type="ECO:0000256" key="1">
    <source>
        <dbReference type="SAM" id="MobiDB-lite"/>
    </source>
</evidence>
<dbReference type="SUPFAM" id="SSF52113">
    <property type="entry name" value="BRCT domain"/>
    <property type="match status" value="5"/>
</dbReference>
<dbReference type="CDD" id="cd18436">
    <property type="entry name" value="BRCT_BRC1_like_rpt2"/>
    <property type="match status" value="1"/>
</dbReference>
<dbReference type="GO" id="GO:1990683">
    <property type="term" value="P:DNA double-strand break attachment to nuclear envelope"/>
    <property type="evidence" value="ECO:0007669"/>
    <property type="project" value="TreeGrafter"/>
</dbReference>
<protein>
    <submittedName>
        <fullName evidence="3">BRCT domain-containing protein</fullName>
    </submittedName>
</protein>
<dbReference type="GO" id="GO:0006302">
    <property type="term" value="P:double-strand break repair"/>
    <property type="evidence" value="ECO:0007669"/>
    <property type="project" value="TreeGrafter"/>
</dbReference>
<feature type="domain" description="BRCT" evidence="2">
    <location>
        <begin position="350"/>
        <end position="422"/>
    </location>
</feature>
<dbReference type="Pfam" id="PF16770">
    <property type="entry name" value="RTT107_BRCT_5"/>
    <property type="match status" value="1"/>
</dbReference>
<dbReference type="OrthoDB" id="342264at2759"/>
<evidence type="ECO:0000313" key="4">
    <source>
        <dbReference type="Proteomes" id="UP000799440"/>
    </source>
</evidence>
<dbReference type="GO" id="GO:0035361">
    <property type="term" value="C:Cul8-RING ubiquitin ligase complex"/>
    <property type="evidence" value="ECO:0007669"/>
    <property type="project" value="TreeGrafter"/>
</dbReference>
<feature type="compositionally biased region" description="Basic and acidic residues" evidence="1">
    <location>
        <begin position="557"/>
        <end position="597"/>
    </location>
</feature>
<dbReference type="InterPro" id="IPR036420">
    <property type="entry name" value="BRCT_dom_sf"/>
</dbReference>
<evidence type="ECO:0000259" key="2">
    <source>
        <dbReference type="PROSITE" id="PS50172"/>
    </source>
</evidence>
<dbReference type="GO" id="GO:0005634">
    <property type="term" value="C:nucleus"/>
    <property type="evidence" value="ECO:0007669"/>
    <property type="project" value="TreeGrafter"/>
</dbReference>
<dbReference type="Pfam" id="PF12738">
    <property type="entry name" value="PTCB-BRCT"/>
    <property type="match status" value="2"/>
</dbReference>
<gene>
    <name evidence="3" type="ORF">M011DRAFT_428044</name>
</gene>
<dbReference type="CDD" id="cd18437">
    <property type="entry name" value="BRCT_BRC1_like_rpt3"/>
    <property type="match status" value="1"/>
</dbReference>
<sequence>MEDTTTVTMVEEPEALFSGLTFVIIPTAISTEEQQQLTQDIVENGGTLHPFDDGNGRIRDLRTITHIISTTSDFPDYQSALELFKHVIKPSWVQACASTKKIRNPRTYSPDPALFMTDVVICCGSSIPQGDREAIQGGVLAMGGQFTAALTKTTTHLIALDLEDDRCGLALNKRLRIIMLLPHWFDDCLRLGRRISERPYILPDPEILNAEAGAIPSIKAIPHVRDAADPEPADPRPPRPAEHSESTRHIQAFKGKKIMLGEDLSLSRHLKDAITETIEARGGRMTNTVEEADMYVCNYREGVEYTKASQADKDVGNLSWLYHMITHGAWTSPLRRLLHYPRPRGGIPGFEKHKISISSYTGDARVYLENLIIACGAHFTKTFRQDNTHLITAHKQSEKCEAAEEWAVHIVNHLWLEESYARCREQSLTNRKYVYFPPRTNLGEILGQTEIDRAAVASHFFAKTTKQSRTKSDQDKDTHSTPAASKVARTKSAPAVSTPAVSRHANPDGKENETPGSTGSRSAKDKALSKLHDAASDIAKFEKEMKRKGGVVHGGCRAKDLDVPDNSKKSRDRDSVASKRSFEEVEDAGNAKEESQDSVIEIKKVKRSKKDAPAPVKFRMLISGDKRWVNNGDKESKDKSKLRELGLFVVDDPKKVDILCAPKIVRTQKFVSALASAPTVVSSSYLDYALQHSKLPPPHEHILRDSDFEDKYGFRLDEALERAEQNKKRLLKDWNIFCTQHVVGGFDTFKEIIQSNGGVCHRWEGRTTTINAAKRTIKNADAEVSQNQEEDEGDVLYLISGSTKPDMKLWPKFRELAKKHDMVPRIVSTEWILFVAMAQYVHWDPVWEMQ</sequence>
<feature type="region of interest" description="Disordered" evidence="1">
    <location>
        <begin position="548"/>
        <end position="597"/>
    </location>
</feature>
<dbReference type="InterPro" id="IPR001357">
    <property type="entry name" value="BRCT_dom"/>
</dbReference>
<dbReference type="Pfam" id="PF16589">
    <property type="entry name" value="BRCT_2"/>
    <property type="match status" value="1"/>
</dbReference>
<feature type="region of interest" description="Disordered" evidence="1">
    <location>
        <begin position="464"/>
        <end position="530"/>
    </location>
</feature>
<dbReference type="InterPro" id="IPR053036">
    <property type="entry name" value="CellCycle_DNARepair_Reg"/>
</dbReference>
<dbReference type="SMART" id="SM00292">
    <property type="entry name" value="BRCT"/>
    <property type="match status" value="4"/>
</dbReference>
<accession>A0A6A6V7D2</accession>
<name>A0A6A6V7D2_9PLEO</name>
<organism evidence="3 4">
    <name type="scientific">Sporormia fimetaria CBS 119925</name>
    <dbReference type="NCBI Taxonomy" id="1340428"/>
    <lineage>
        <taxon>Eukaryota</taxon>
        <taxon>Fungi</taxon>
        <taxon>Dikarya</taxon>
        <taxon>Ascomycota</taxon>
        <taxon>Pezizomycotina</taxon>
        <taxon>Dothideomycetes</taxon>
        <taxon>Pleosporomycetidae</taxon>
        <taxon>Pleosporales</taxon>
        <taxon>Sporormiaceae</taxon>
        <taxon>Sporormia</taxon>
    </lineage>
</organism>
<dbReference type="PANTHER" id="PTHR47667:SF1">
    <property type="entry name" value="REGULATOR OF TY1 TRANSPOSITION PROTEIN 107"/>
    <property type="match status" value="1"/>
</dbReference>
<dbReference type="Proteomes" id="UP000799440">
    <property type="component" value="Unassembled WGS sequence"/>
</dbReference>
<keyword evidence="4" id="KW-1185">Reference proteome</keyword>
<dbReference type="FunFam" id="3.40.50.10190:FF:000048">
    <property type="entry name" value="DNA repair protein Rtt107"/>
    <property type="match status" value="1"/>
</dbReference>
<dbReference type="AlphaFoldDB" id="A0A6A6V7D2"/>
<dbReference type="Gene3D" id="3.40.50.10190">
    <property type="entry name" value="BRCT domain"/>
    <property type="match status" value="5"/>
</dbReference>
<dbReference type="PROSITE" id="PS50172">
    <property type="entry name" value="BRCT"/>
    <property type="match status" value="3"/>
</dbReference>
<dbReference type="EMBL" id="MU006584">
    <property type="protein sequence ID" value="KAF2745221.1"/>
    <property type="molecule type" value="Genomic_DNA"/>
</dbReference>
<dbReference type="CDD" id="cd18438">
    <property type="entry name" value="BRCT_BRC1_like_rpt4"/>
    <property type="match status" value="1"/>
</dbReference>
<feature type="domain" description="BRCT" evidence="2">
    <location>
        <begin position="12"/>
        <end position="110"/>
    </location>
</feature>